<protein>
    <submittedName>
        <fullName evidence="1">Uncharacterized protein</fullName>
    </submittedName>
</protein>
<dbReference type="RefSeq" id="WP_258423226.1">
    <property type="nucleotide sequence ID" value="NZ_JANAEZ010000005.1"/>
</dbReference>
<dbReference type="Pfam" id="PF21857">
    <property type="entry name" value="DUF6913"/>
    <property type="match status" value="1"/>
</dbReference>
<organism evidence="1 2">
    <name type="scientific">Aquiflexum gelatinilyticum</name>
    <dbReference type="NCBI Taxonomy" id="2961943"/>
    <lineage>
        <taxon>Bacteria</taxon>
        <taxon>Pseudomonadati</taxon>
        <taxon>Bacteroidota</taxon>
        <taxon>Cytophagia</taxon>
        <taxon>Cytophagales</taxon>
        <taxon>Cyclobacteriaceae</taxon>
        <taxon>Aquiflexum</taxon>
    </lineage>
</organism>
<dbReference type="AlphaFoldDB" id="A0A9X2P3A5"/>
<accession>A0A9X2P3A5</accession>
<evidence type="ECO:0000313" key="2">
    <source>
        <dbReference type="Proteomes" id="UP001142175"/>
    </source>
</evidence>
<gene>
    <name evidence="1" type="ORF">NU887_10010</name>
</gene>
<dbReference type="InterPro" id="IPR054207">
    <property type="entry name" value="DUF6913"/>
</dbReference>
<comment type="caution">
    <text evidence="1">The sequence shown here is derived from an EMBL/GenBank/DDBJ whole genome shotgun (WGS) entry which is preliminary data.</text>
</comment>
<sequence>MKWIKDRMITYQLDKALKNKKKTEVAFPINPRRVAILASNKEEFLESKEMLRKIWGFNIRIIGGYFSEENTDAEAICPIYFSIWGLPTDYFNEFMEEKLDFILVPTLHLSPYLRYLLLANKSRFKMGFFSKENSPILDFMIKTEGENLKPNLEKLMAYFKKIKETC</sequence>
<keyword evidence="2" id="KW-1185">Reference proteome</keyword>
<dbReference type="EMBL" id="JANSUY010000005">
    <property type="protein sequence ID" value="MCR9015369.1"/>
    <property type="molecule type" value="Genomic_DNA"/>
</dbReference>
<evidence type="ECO:0000313" key="1">
    <source>
        <dbReference type="EMBL" id="MCR9015369.1"/>
    </source>
</evidence>
<dbReference type="Proteomes" id="UP001142175">
    <property type="component" value="Unassembled WGS sequence"/>
</dbReference>
<reference evidence="1" key="1">
    <citation type="submission" date="2022-08" db="EMBL/GenBank/DDBJ databases">
        <authorList>
            <person name="Zhang D."/>
        </authorList>
    </citation>
    <scope>NUCLEOTIDE SEQUENCE</scope>
    <source>
        <strain evidence="1">XJ19-11</strain>
    </source>
</reference>
<proteinExistence type="predicted"/>
<name>A0A9X2P3A5_9BACT</name>